<feature type="region of interest" description="Disordered" evidence="2">
    <location>
        <begin position="646"/>
        <end position="667"/>
    </location>
</feature>
<evidence type="ECO:0000313" key="5">
    <source>
        <dbReference type="Proteomes" id="UP001501585"/>
    </source>
</evidence>
<dbReference type="Pfam" id="PF02922">
    <property type="entry name" value="CBM_48"/>
    <property type="match status" value="1"/>
</dbReference>
<protein>
    <recommendedName>
        <fullName evidence="3">Glycosyl hydrolase family 13 catalytic domain-containing protein</fullName>
    </recommendedName>
</protein>
<dbReference type="InterPro" id="IPR011839">
    <property type="entry name" value="Pullul_strch"/>
</dbReference>
<dbReference type="PANTHER" id="PTHR43002">
    <property type="entry name" value="GLYCOGEN DEBRANCHING ENZYME"/>
    <property type="match status" value="1"/>
</dbReference>
<dbReference type="SMART" id="SM00642">
    <property type="entry name" value="Aamy"/>
    <property type="match status" value="1"/>
</dbReference>
<comment type="similarity">
    <text evidence="1">Belongs to the glycosyl hydrolase 13 family.</text>
</comment>
<proteinExistence type="inferred from homology"/>
<evidence type="ECO:0000313" key="4">
    <source>
        <dbReference type="EMBL" id="GAA2015233.1"/>
    </source>
</evidence>
<organism evidence="4 5">
    <name type="scientific">Nocardiopsis rhodophaea</name>
    <dbReference type="NCBI Taxonomy" id="280238"/>
    <lineage>
        <taxon>Bacteria</taxon>
        <taxon>Bacillati</taxon>
        <taxon>Actinomycetota</taxon>
        <taxon>Actinomycetes</taxon>
        <taxon>Streptosporangiales</taxon>
        <taxon>Nocardiopsidaceae</taxon>
        <taxon>Nocardiopsis</taxon>
    </lineage>
</organism>
<dbReference type="NCBIfam" id="TIGR02103">
    <property type="entry name" value="pullul_strch"/>
    <property type="match status" value="1"/>
</dbReference>
<dbReference type="InterPro" id="IPR006047">
    <property type="entry name" value="GH13_cat_dom"/>
</dbReference>
<dbReference type="Proteomes" id="UP001501585">
    <property type="component" value="Unassembled WGS sequence"/>
</dbReference>
<dbReference type="InterPro" id="IPR004193">
    <property type="entry name" value="Glyco_hydro_13_N"/>
</dbReference>
<dbReference type="RefSeq" id="WP_344165476.1">
    <property type="nucleotide sequence ID" value="NZ_BAAAPC010000029.1"/>
</dbReference>
<dbReference type="CDD" id="cd02860">
    <property type="entry name" value="E_set_Pullulanase"/>
    <property type="match status" value="1"/>
</dbReference>
<dbReference type="Pfam" id="PF11852">
    <property type="entry name" value="Pullul_strch_C"/>
    <property type="match status" value="1"/>
</dbReference>
<sequence>MPSLCSRPRRASSVARLRPLGLTTALLTITLLTIALLTTHLTTSTANAAHPPGSAQPTTEGKPIGHDLGTAKAHWIDRTTIAWPSPAADAHSYDLLHSANASIGVENGRLTGDYRTIPLRLSDTGLTETQRAKWPHLATRTALRIGAEGGGRRQTTGAAHSAGVPRSEVAEALRGQVVVVERDGDGRLVAATGAQIPGVLDDVYAAAADATLGPVWDGGRPTLSLWAPTAQDVKLLLYDGPNSADVRTMRMKRDTDSPTGIWSARGPARWKGTYYAFQVRVYSPTAGAIVTNTVTDPYSLALSADFERSLLVDLASPQLAPRGWDSLRKPAPTPMNAATIYELHVRDFSASDTTVPEAHRGTYRAFRHSGDAAEDSAGMTELRALADDGVDYVHLLPAFDFGSVPEHRSAQKTPACNLASFPPDSAEQQACVERTARDDAFNWGYDPVHYTVPEGSYSSDPDGTARVTEFREMVSGLNRAGLRVVMDVVYNHTYATGQDDRSVLDRVVPGYYHRLLDDGSVATSTCCPNTAPEHTMMGKLVVDSVVTWAREYKVDGFRFDLMGHHPKSNILAVRAALDRLTLERDGVDGTSIVLYGEGWDFGEVAGGARFEQATQLTMAGTGIGTFNDRLRDGVRGGGPFDADPRLQGFGSGLLTDPNNAPENGTEDQQRARLLHDQDLIKVGLTGNLKDYRFTASSGREVTGGEVDYNGAPAGYTAHPSEAVTYVDAHDNETLYDALAYKLPPDTPMEDRVRMQSLALSTALLGQGTAFVHAGSERLRSKSLDRNSYDSGDWFNRLNWDCEDGNNFGVGLPRAADNRDKWPYARPLLADPDLRADCAAIRTARTRFGELLRTRDSSPAFALDTAEDVQRRVSFPLSGARETPGVITMHLDAGGIDPRWSSLTVVFNASPRSQTQTVTALKGTEVALHPVQAESDDLVVKESSADAETGALTVPGRTVAVFVAG</sequence>
<name>A0ABP5F5F2_9ACTN</name>
<dbReference type="InterPro" id="IPR013783">
    <property type="entry name" value="Ig-like_fold"/>
</dbReference>
<dbReference type="SUPFAM" id="SSF51011">
    <property type="entry name" value="Glycosyl hydrolase domain"/>
    <property type="match status" value="1"/>
</dbReference>
<feature type="region of interest" description="Disordered" evidence="2">
    <location>
        <begin position="45"/>
        <end position="67"/>
    </location>
</feature>
<dbReference type="Pfam" id="PF17967">
    <property type="entry name" value="Pullulanase_N2"/>
    <property type="match status" value="1"/>
</dbReference>
<dbReference type="InterPro" id="IPR040671">
    <property type="entry name" value="Pullulanase_N2"/>
</dbReference>
<dbReference type="Gene3D" id="2.60.40.1180">
    <property type="entry name" value="Golgi alpha-mannosidase II"/>
    <property type="match status" value="1"/>
</dbReference>
<feature type="domain" description="Glycosyl hydrolase family 13 catalytic" evidence="3">
    <location>
        <begin position="429"/>
        <end position="800"/>
    </location>
</feature>
<comment type="caution">
    <text evidence="4">The sequence shown here is derived from an EMBL/GenBank/DDBJ whole genome shotgun (WGS) entry which is preliminary data.</text>
</comment>
<evidence type="ECO:0000256" key="2">
    <source>
        <dbReference type="SAM" id="MobiDB-lite"/>
    </source>
</evidence>
<evidence type="ECO:0000256" key="1">
    <source>
        <dbReference type="ARBA" id="ARBA00008061"/>
    </source>
</evidence>
<dbReference type="CDD" id="cd11341">
    <property type="entry name" value="AmyAc_Pullulanase_LD-like"/>
    <property type="match status" value="1"/>
</dbReference>
<dbReference type="InterPro" id="IPR017853">
    <property type="entry name" value="GH"/>
</dbReference>
<dbReference type="InterPro" id="IPR014756">
    <property type="entry name" value="Ig_E-set"/>
</dbReference>
<dbReference type="InterPro" id="IPR013780">
    <property type="entry name" value="Glyco_hydro_b"/>
</dbReference>
<dbReference type="SUPFAM" id="SSF81296">
    <property type="entry name" value="E set domains"/>
    <property type="match status" value="2"/>
</dbReference>
<keyword evidence="5" id="KW-1185">Reference proteome</keyword>
<gene>
    <name evidence="4" type="ORF">GCM10009799_49350</name>
</gene>
<dbReference type="SUPFAM" id="SSF51445">
    <property type="entry name" value="(Trans)glycosidases"/>
    <property type="match status" value="1"/>
</dbReference>
<dbReference type="Gene3D" id="2.60.40.10">
    <property type="entry name" value="Immunoglobulins"/>
    <property type="match status" value="1"/>
</dbReference>
<reference evidence="5" key="1">
    <citation type="journal article" date="2019" name="Int. J. Syst. Evol. Microbiol.">
        <title>The Global Catalogue of Microorganisms (GCM) 10K type strain sequencing project: providing services to taxonomists for standard genome sequencing and annotation.</title>
        <authorList>
            <consortium name="The Broad Institute Genomics Platform"/>
            <consortium name="The Broad Institute Genome Sequencing Center for Infectious Disease"/>
            <person name="Wu L."/>
            <person name="Ma J."/>
        </authorList>
    </citation>
    <scope>NUCLEOTIDE SEQUENCE [LARGE SCALE GENOMIC DNA]</scope>
    <source>
        <strain evidence="5">JCM 15313</strain>
    </source>
</reference>
<dbReference type="Gene3D" id="3.20.20.80">
    <property type="entry name" value="Glycosidases"/>
    <property type="match status" value="1"/>
</dbReference>
<evidence type="ECO:0000259" key="3">
    <source>
        <dbReference type="SMART" id="SM00642"/>
    </source>
</evidence>
<dbReference type="EMBL" id="BAAAPC010000029">
    <property type="protein sequence ID" value="GAA2015233.1"/>
    <property type="molecule type" value="Genomic_DNA"/>
</dbReference>
<accession>A0ABP5F5F2</accession>
<dbReference type="Gene3D" id="2.60.40.1130">
    <property type="entry name" value="Rab geranylgeranyltransferase alpha-subunit, insert domain"/>
    <property type="match status" value="1"/>
</dbReference>
<dbReference type="InterPro" id="IPR024561">
    <property type="entry name" value="Pullul_strch_C"/>
</dbReference>